<dbReference type="Gene3D" id="3.30.950.30">
    <property type="entry name" value="Schlafen, AAA domain"/>
    <property type="match status" value="1"/>
</dbReference>
<organism evidence="2 3">
    <name type="scientific">Kroppenstedtia eburnea</name>
    <dbReference type="NCBI Taxonomy" id="714067"/>
    <lineage>
        <taxon>Bacteria</taxon>
        <taxon>Bacillati</taxon>
        <taxon>Bacillota</taxon>
        <taxon>Bacilli</taxon>
        <taxon>Bacillales</taxon>
        <taxon>Thermoactinomycetaceae</taxon>
        <taxon>Kroppenstedtia</taxon>
    </lineage>
</organism>
<dbReference type="EMBL" id="FTOD01000004">
    <property type="protein sequence ID" value="SIS74864.1"/>
    <property type="molecule type" value="Genomic_DNA"/>
</dbReference>
<keyword evidence="2" id="KW-0547">Nucleotide-binding</keyword>
<dbReference type="InterPro" id="IPR036388">
    <property type="entry name" value="WH-like_DNA-bd_sf"/>
</dbReference>
<dbReference type="PANTHER" id="PTHR30595">
    <property type="entry name" value="GLPR-RELATED TRANSCRIPTIONAL REPRESSOR"/>
    <property type="match status" value="1"/>
</dbReference>
<evidence type="ECO:0000313" key="2">
    <source>
        <dbReference type="EMBL" id="SIS74864.1"/>
    </source>
</evidence>
<sequence length="456" mass="51764">MGFEVNEISAMQKKRILSSDEGHFVDFKSKNIKPAKLTKTISAFANSMGGELYIGIEDDRSWKGFKDPEEANGFIQIFEELFPFGEYFTYEFLSNRKEMGYVLHVNVLKTNEVMKASDGNPYIRRGAQSLAVKTVEAQKRLEFDKGVSSFESQTLDMDVDVLVESEVLERFINDVLPTETRAEAWLKKQILIKKGKPTVAGALLFAEEPQALLPKRCGIKIYRYKTKDEKGTRDTLAFNPLTIEGCLYDQIYGAVKRTTEIVEEIKKLGKEGLEPITYPEETLHEIITNAVIHRDYSLASDIHVRVFDNRIEVESPGKLPGHVTPDNILNEQLARNGTIVRLINKFPNPPNKDVGEGLNTAFEAMNKLRLKEPIIEETRNSVIVYIRHESLASPEEIILDYLETHEEISNRVVRELTGIGSENKVKSTFYALRDRGLLERTPGKQGSASTWRKLKS</sequence>
<dbReference type="RefSeq" id="WP_076524559.1">
    <property type="nucleotide sequence ID" value="NZ_CP048103.1"/>
</dbReference>
<dbReference type="AlphaFoldDB" id="A0A1N7LM49"/>
<feature type="domain" description="Schlafen AlbA-2" evidence="1">
    <location>
        <begin position="21"/>
        <end position="131"/>
    </location>
</feature>
<keyword evidence="3" id="KW-1185">Reference proteome</keyword>
<evidence type="ECO:0000259" key="1">
    <source>
        <dbReference type="Pfam" id="PF04326"/>
    </source>
</evidence>
<dbReference type="Pfam" id="PF04326">
    <property type="entry name" value="SLFN_AlbA_2"/>
    <property type="match status" value="1"/>
</dbReference>
<dbReference type="Gene3D" id="3.30.565.60">
    <property type="match status" value="1"/>
</dbReference>
<accession>A0A1N7LM49</accession>
<dbReference type="InterPro" id="IPR038475">
    <property type="entry name" value="RecG_C_sf"/>
</dbReference>
<dbReference type="PANTHER" id="PTHR30595:SF6">
    <property type="entry name" value="SCHLAFEN ALBA-2 DOMAIN-CONTAINING PROTEIN"/>
    <property type="match status" value="1"/>
</dbReference>
<keyword evidence="2" id="KW-0347">Helicase</keyword>
<dbReference type="Gene3D" id="1.10.10.10">
    <property type="entry name" value="Winged helix-like DNA-binding domain superfamily/Winged helix DNA-binding domain"/>
    <property type="match status" value="1"/>
</dbReference>
<keyword evidence="2" id="KW-0378">Hydrolase</keyword>
<proteinExistence type="predicted"/>
<dbReference type="Proteomes" id="UP000186795">
    <property type="component" value="Unassembled WGS sequence"/>
</dbReference>
<dbReference type="OrthoDB" id="9807907at2"/>
<dbReference type="Pfam" id="PF13749">
    <property type="entry name" value="HATPase_c_4"/>
    <property type="match status" value="1"/>
</dbReference>
<name>A0A1N7LM49_9BACL</name>
<dbReference type="GO" id="GO:0004386">
    <property type="term" value="F:helicase activity"/>
    <property type="evidence" value="ECO:0007669"/>
    <property type="project" value="UniProtKB-KW"/>
</dbReference>
<reference evidence="3" key="1">
    <citation type="submission" date="2017-01" db="EMBL/GenBank/DDBJ databases">
        <authorList>
            <person name="Varghese N."/>
            <person name="Submissions S."/>
        </authorList>
    </citation>
    <scope>NUCLEOTIDE SEQUENCE [LARGE SCALE GENOMIC DNA]</scope>
    <source>
        <strain evidence="3">DSM 45196</strain>
    </source>
</reference>
<gene>
    <name evidence="2" type="ORF">SAMN05421790_104260</name>
</gene>
<evidence type="ECO:0000313" key="3">
    <source>
        <dbReference type="Proteomes" id="UP000186795"/>
    </source>
</evidence>
<dbReference type="InterPro" id="IPR038461">
    <property type="entry name" value="Schlafen_AlbA_2_dom_sf"/>
</dbReference>
<keyword evidence="2" id="KW-0067">ATP-binding</keyword>
<dbReference type="InterPro" id="IPR007421">
    <property type="entry name" value="Schlafen_AlbA_2_dom"/>
</dbReference>
<protein>
    <submittedName>
        <fullName evidence="2">ATP-dependent DNA helicase RecG</fullName>
    </submittedName>
</protein>